<keyword evidence="2 5" id="KW-0812">Transmembrane</keyword>
<feature type="domain" description="ABC transporter" evidence="6">
    <location>
        <begin position="331"/>
        <end position="535"/>
    </location>
</feature>
<dbReference type="GeneID" id="93722400"/>
<dbReference type="InterPro" id="IPR017871">
    <property type="entry name" value="ABC_transporter-like_CS"/>
</dbReference>
<dbReference type="PANTHER" id="PTHR43394:SF1">
    <property type="entry name" value="ATP-BINDING CASSETTE SUB-FAMILY B MEMBER 10, MITOCHONDRIAL"/>
    <property type="match status" value="1"/>
</dbReference>
<evidence type="ECO:0000256" key="1">
    <source>
        <dbReference type="ARBA" id="ARBA00004651"/>
    </source>
</evidence>
<feature type="transmembrane region" description="Helical" evidence="5">
    <location>
        <begin position="156"/>
        <end position="175"/>
    </location>
</feature>
<dbReference type="Proteomes" id="UP000008178">
    <property type="component" value="Chromosome"/>
</dbReference>
<dbReference type="InterPro" id="IPR011527">
    <property type="entry name" value="ABC1_TM_dom"/>
</dbReference>
<dbReference type="HOGENOM" id="CLU_000604_84_3_9"/>
<evidence type="ECO:0000256" key="4">
    <source>
        <dbReference type="ARBA" id="ARBA00023136"/>
    </source>
</evidence>
<dbReference type="InterPro" id="IPR027417">
    <property type="entry name" value="P-loop_NTPase"/>
</dbReference>
<dbReference type="InterPro" id="IPR003439">
    <property type="entry name" value="ABC_transporter-like_ATP-bd"/>
</dbReference>
<dbReference type="BioCyc" id="RHOM585394:G1H02-553-MONOMER"/>
<dbReference type="OrthoDB" id="3185510at2"/>
<dbReference type="KEGG" id="rho:RHOM_02725"/>
<dbReference type="PANTHER" id="PTHR43394">
    <property type="entry name" value="ATP-DEPENDENT PERMEASE MDL1, MITOCHONDRIAL"/>
    <property type="match status" value="1"/>
</dbReference>
<dbReference type="InterPro" id="IPR036640">
    <property type="entry name" value="ABC1_TM_sf"/>
</dbReference>
<feature type="domain" description="ABC transmembrane type-1" evidence="7">
    <location>
        <begin position="22"/>
        <end position="301"/>
    </location>
</feature>
<dbReference type="PROSITE" id="PS50893">
    <property type="entry name" value="ABC_TRANSPORTER_2"/>
    <property type="match status" value="1"/>
</dbReference>
<dbReference type="SUPFAM" id="SSF52540">
    <property type="entry name" value="P-loop containing nucleoside triphosphate hydrolases"/>
    <property type="match status" value="1"/>
</dbReference>
<sequence length="538" mass="62136">MMTGFHELVYPELEKKQLTGYIIISTISGVVGICLTYLVGHFLDLIIASCQEREWVEYIVVYVGLNIINRICYIRMEYQRVSIEGKLSYGMTRKVLKIVYNTSYLNYCKENPAAISQKINNDTGIIASFYVSFFKNIIVQTVSTIVYLLVLIKNSLLIGSLVILMMIAYTGVYLISKKLIYRTEKEVIEQKTNYATTLFELIEKSVSIRMNGMSQYHFGCMENDYQNLLRVLKKQIGAYSIYNVLKDILILIFQTALFLAGGRMIQMDSMSVGTLVVMLNYFVYVLGCMEFFLNIGSSYQTVKASEERLKKYLVLDEIPTGKERQRIIEKIELKNLEFAYPGQNRLFDITTEFCMGKIYWIRGRNGVGKSSLVNIMLGIYGTSYTGQVIYNGYRLGELDYKWFINNNTAVIEQDPYIFDGTIQENICLKGNRIDMDELKALVSQMKLDSLMKFVDMDSTKHRENKIYSGGEKQKIAIVRTLLSDSCIWILDEPTANLDEESKIIFYKELEQRKKEHIILLISHETPLCRWDHIVDIGR</sequence>
<feature type="transmembrane region" description="Helical" evidence="5">
    <location>
        <begin position="239"/>
        <end position="260"/>
    </location>
</feature>
<dbReference type="GO" id="GO:0005886">
    <property type="term" value="C:plasma membrane"/>
    <property type="evidence" value="ECO:0007669"/>
    <property type="project" value="UniProtKB-SubCell"/>
</dbReference>
<dbReference type="GO" id="GO:0016887">
    <property type="term" value="F:ATP hydrolysis activity"/>
    <property type="evidence" value="ECO:0007669"/>
    <property type="project" value="InterPro"/>
</dbReference>
<evidence type="ECO:0000256" key="2">
    <source>
        <dbReference type="ARBA" id="ARBA00022692"/>
    </source>
</evidence>
<keyword evidence="4 5" id="KW-0472">Membrane</keyword>
<dbReference type="GO" id="GO:0015421">
    <property type="term" value="F:ABC-type oligopeptide transporter activity"/>
    <property type="evidence" value="ECO:0007669"/>
    <property type="project" value="TreeGrafter"/>
</dbReference>
<dbReference type="AlphaFoldDB" id="G2T023"/>
<evidence type="ECO:0000259" key="7">
    <source>
        <dbReference type="PROSITE" id="PS50929"/>
    </source>
</evidence>
<keyword evidence="9" id="KW-1185">Reference proteome</keyword>
<protein>
    <submittedName>
        <fullName evidence="8">ABC transporter ATP-binding protein</fullName>
    </submittedName>
</protein>
<dbReference type="eggNOG" id="COG1132">
    <property type="taxonomic scope" value="Bacteria"/>
</dbReference>
<feature type="transmembrane region" description="Helical" evidence="5">
    <location>
        <begin position="125"/>
        <end position="150"/>
    </location>
</feature>
<dbReference type="RefSeq" id="WP_014078712.1">
    <property type="nucleotide sequence ID" value="NC_015977.1"/>
</dbReference>
<evidence type="ECO:0000313" key="8">
    <source>
        <dbReference type="EMBL" id="AEN95667.1"/>
    </source>
</evidence>
<dbReference type="Gene3D" id="3.40.50.300">
    <property type="entry name" value="P-loop containing nucleotide triphosphate hydrolases"/>
    <property type="match status" value="1"/>
</dbReference>
<dbReference type="Pfam" id="PF00005">
    <property type="entry name" value="ABC_tran"/>
    <property type="match status" value="1"/>
</dbReference>
<feature type="transmembrane region" description="Helical" evidence="5">
    <location>
        <begin position="272"/>
        <end position="293"/>
    </location>
</feature>
<dbReference type="InterPro" id="IPR039421">
    <property type="entry name" value="Type_1_exporter"/>
</dbReference>
<dbReference type="EMBL" id="CP003040">
    <property type="protein sequence ID" value="AEN95667.1"/>
    <property type="molecule type" value="Genomic_DNA"/>
</dbReference>
<keyword evidence="8" id="KW-0547">Nucleotide-binding</keyword>
<evidence type="ECO:0000256" key="3">
    <source>
        <dbReference type="ARBA" id="ARBA00022989"/>
    </source>
</evidence>
<keyword evidence="3 5" id="KW-1133">Transmembrane helix</keyword>
<dbReference type="STRING" id="585394.RHOM_02725"/>
<evidence type="ECO:0000256" key="5">
    <source>
        <dbReference type="SAM" id="Phobius"/>
    </source>
</evidence>
<gene>
    <name evidence="8" type="ordered locus">RHOM_02725</name>
</gene>
<reference evidence="8 9" key="1">
    <citation type="journal article" date="2015" name="Genome Announc.">
        <title>Complete genome sequence of the human gut symbiont Roseburia hominis.</title>
        <authorList>
            <person name="Travis A.J."/>
            <person name="Kelly D."/>
            <person name="Flint H.J."/>
            <person name="Aminov R.I."/>
        </authorList>
    </citation>
    <scope>NUCLEOTIDE SEQUENCE [LARGE SCALE GENOMIC DNA]</scope>
    <source>
        <strain evidence="9">DSM 16839 / JCM 17582 / NCIMB 14029 / A2-183</strain>
    </source>
</reference>
<name>G2T023_ROSHA</name>
<comment type="subcellular location">
    <subcellularLocation>
        <location evidence="1">Cell membrane</location>
        <topology evidence="1">Multi-pass membrane protein</topology>
    </subcellularLocation>
</comment>
<dbReference type="CDD" id="cd03228">
    <property type="entry name" value="ABCC_MRP_Like"/>
    <property type="match status" value="1"/>
</dbReference>
<dbReference type="Gene3D" id="1.20.1560.10">
    <property type="entry name" value="ABC transporter type 1, transmembrane domain"/>
    <property type="match status" value="1"/>
</dbReference>
<organism evidence="8 9">
    <name type="scientific">Roseburia hominis (strain DSM 16839 / JCM 17582 / NCIMB 14029 / A2-183)</name>
    <dbReference type="NCBI Taxonomy" id="585394"/>
    <lineage>
        <taxon>Bacteria</taxon>
        <taxon>Bacillati</taxon>
        <taxon>Bacillota</taxon>
        <taxon>Clostridia</taxon>
        <taxon>Lachnospirales</taxon>
        <taxon>Lachnospiraceae</taxon>
        <taxon>Roseburia</taxon>
    </lineage>
</organism>
<feature type="transmembrane region" description="Helical" evidence="5">
    <location>
        <begin position="55"/>
        <end position="73"/>
    </location>
</feature>
<dbReference type="GO" id="GO:0005524">
    <property type="term" value="F:ATP binding"/>
    <property type="evidence" value="ECO:0007669"/>
    <property type="project" value="UniProtKB-KW"/>
</dbReference>
<keyword evidence="8" id="KW-0067">ATP-binding</keyword>
<dbReference type="PROSITE" id="PS50929">
    <property type="entry name" value="ABC_TM1F"/>
    <property type="match status" value="1"/>
</dbReference>
<feature type="transmembrane region" description="Helical" evidence="5">
    <location>
        <begin position="21"/>
        <end position="43"/>
    </location>
</feature>
<proteinExistence type="predicted"/>
<evidence type="ECO:0000259" key="6">
    <source>
        <dbReference type="PROSITE" id="PS50893"/>
    </source>
</evidence>
<accession>G2T023</accession>
<dbReference type="SUPFAM" id="SSF90123">
    <property type="entry name" value="ABC transporter transmembrane region"/>
    <property type="match status" value="1"/>
</dbReference>
<dbReference type="PROSITE" id="PS00211">
    <property type="entry name" value="ABC_TRANSPORTER_1"/>
    <property type="match status" value="1"/>
</dbReference>
<evidence type="ECO:0000313" key="9">
    <source>
        <dbReference type="Proteomes" id="UP000008178"/>
    </source>
</evidence>